<dbReference type="InterPro" id="IPR048370">
    <property type="entry name" value="ZSWIM4-8_C"/>
</dbReference>
<evidence type="ECO:0000256" key="1">
    <source>
        <dbReference type="ARBA" id="ARBA00022723"/>
    </source>
</evidence>
<keyword evidence="3" id="KW-0862">Zinc</keyword>
<dbReference type="Pfam" id="PF21055">
    <property type="entry name" value="ZSWIM4-8_C"/>
    <property type="match status" value="1"/>
</dbReference>
<evidence type="ECO:0000256" key="4">
    <source>
        <dbReference type="PROSITE-ProRule" id="PRU00325"/>
    </source>
</evidence>
<dbReference type="PROSITE" id="PS50966">
    <property type="entry name" value="ZF_SWIM"/>
    <property type="match status" value="1"/>
</dbReference>
<proteinExistence type="predicted"/>
<feature type="domain" description="SWIM-type" evidence="5">
    <location>
        <begin position="159"/>
        <end position="196"/>
    </location>
</feature>
<evidence type="ECO:0000259" key="5">
    <source>
        <dbReference type="PROSITE" id="PS50966"/>
    </source>
</evidence>
<dbReference type="GO" id="GO:0031462">
    <property type="term" value="C:Cul2-RING ubiquitin ligase complex"/>
    <property type="evidence" value="ECO:0007669"/>
    <property type="project" value="TreeGrafter"/>
</dbReference>
<protein>
    <recommendedName>
        <fullName evidence="5">SWIM-type domain-containing protein</fullName>
    </recommendedName>
</protein>
<dbReference type="InterPro" id="IPR007527">
    <property type="entry name" value="Znf_SWIM"/>
</dbReference>
<accession>A0A8B6CRT4</accession>
<keyword evidence="7" id="KW-1185">Reference proteome</keyword>
<evidence type="ECO:0000313" key="6">
    <source>
        <dbReference type="EMBL" id="VDI08642.1"/>
    </source>
</evidence>
<evidence type="ECO:0000256" key="2">
    <source>
        <dbReference type="ARBA" id="ARBA00022771"/>
    </source>
</evidence>
<dbReference type="AlphaFoldDB" id="A0A8B6CRT4"/>
<dbReference type="PANTHER" id="PTHR22619:SF0">
    <property type="entry name" value="ZINC FINGER SWIM DOMAIN-CONTAINING PROTEIN 6-LIKE PROTEIN"/>
    <property type="match status" value="1"/>
</dbReference>
<evidence type="ECO:0000313" key="7">
    <source>
        <dbReference type="Proteomes" id="UP000596742"/>
    </source>
</evidence>
<dbReference type="GO" id="GO:0008270">
    <property type="term" value="F:zinc ion binding"/>
    <property type="evidence" value="ECO:0007669"/>
    <property type="project" value="UniProtKB-KW"/>
</dbReference>
<reference evidence="6" key="1">
    <citation type="submission" date="2018-11" db="EMBL/GenBank/DDBJ databases">
        <authorList>
            <person name="Alioto T."/>
            <person name="Alioto T."/>
        </authorList>
    </citation>
    <scope>NUCLEOTIDE SEQUENCE</scope>
</reference>
<keyword evidence="1" id="KW-0479">Metal-binding</keyword>
<dbReference type="Proteomes" id="UP000596742">
    <property type="component" value="Unassembled WGS sequence"/>
</dbReference>
<dbReference type="OrthoDB" id="10013584at2759"/>
<name>A0A8B6CRT4_MYTGA</name>
<organism evidence="6 7">
    <name type="scientific">Mytilus galloprovincialis</name>
    <name type="common">Mediterranean mussel</name>
    <dbReference type="NCBI Taxonomy" id="29158"/>
    <lineage>
        <taxon>Eukaryota</taxon>
        <taxon>Metazoa</taxon>
        <taxon>Spiralia</taxon>
        <taxon>Lophotrochozoa</taxon>
        <taxon>Mollusca</taxon>
        <taxon>Bivalvia</taxon>
        <taxon>Autobranchia</taxon>
        <taxon>Pteriomorphia</taxon>
        <taxon>Mytilida</taxon>
        <taxon>Mytiloidea</taxon>
        <taxon>Mytilidae</taxon>
        <taxon>Mytilinae</taxon>
        <taxon>Mytilus</taxon>
    </lineage>
</organism>
<dbReference type="EMBL" id="UYJE01002210">
    <property type="protein sequence ID" value="VDI08642.1"/>
    <property type="molecule type" value="Genomic_DNA"/>
</dbReference>
<comment type="caution">
    <text evidence="6">The sequence shown here is derived from an EMBL/GenBank/DDBJ whole genome shotgun (WGS) entry which is preliminary data.</text>
</comment>
<gene>
    <name evidence="6" type="ORF">MGAL_10B069349</name>
</gene>
<dbReference type="PANTHER" id="PTHR22619">
    <property type="entry name" value="ZINC FINGER SWIM DOMAIN CONTAINING PROTEIN 4, 5, 6"/>
    <property type="match status" value="1"/>
</dbReference>
<evidence type="ECO:0000256" key="3">
    <source>
        <dbReference type="ARBA" id="ARBA00022833"/>
    </source>
</evidence>
<sequence>MRTVVYRVIRCFLMAATKRLCIGFSSNWKDNTAKNSGSNNSKNGQLCKVESLLDICAKIVAENIPFQTVEQRFDRIPEPVQSRIVFWSFPRNERDICMYSSFAVCSKDGLDNQKLPFHLGVKLLENGAVDNVLQIGFHLSGTVTEPANPLFSGETDKLYKVSISFDRCKITSVKCGCGNKDIFWCQHVVALSLYRIRRAESVELRVPISETLLQMSREQLQKFAQYLISEHHTDVLPTAQNIADKILCAKSEINLLPGAPDPTAGASIDDDNSWHLDEEQVQEQVRSYLSQGGYLNVSNQLTFMFAKVYLNVSNQLTFMFAKVREMLRARDSNGARMLTLITEQFLADPRLQMWKSQGQQMTDKCRQLWDELGALWVCVVLNPSCVPSDKDYWQQLLEQWSISSVCPLEDADIRPTNDVLMSNMGINSTSRPFSNRPRTIFQRAIEASKLKWDDKHLKRIIKADIHTNSGLLDMDMVDYQGQPMWNEHFPTACARVDALRSHGYQKESLRLAVSIVRTLKQQQKIYQDMYRHQNEDLPSTSKGCSSKLPVTNNIEGWIGHALDPLGVLSETLTEVSISHDTSHRTDVVVSSLLFNDDGNSCLPPRYHHVAIPGSHDRMESYLTLAVEAALICLGQQRQMPSGLYTQEKTLKQEEKVITKLQTIERDAMIGGVYQRQARLLLEGGSSSALGIGIHPETYPMHTFAKFMFSCLQPVDEDLAYQIGLRAMRLPVLEDTDETDDGMNNIASSTSLTRFPRWFILAHVEGQQCDLGCTLLAAAKGNIMRLKTVLEVAQRHIHSSSQLFKLAQDVFKIATPPDTQKHMPLLNAAFELGLQVMKMTLMTMNWRRREMVRWLVTCATEVGVQALVSIMQNWFSLFQPIEATEMVATTIMSHSTMLQLHLNYHQQEDLASHARNLALQCANKDPQNCALCALTLCEKNPISFETAYQIVIDAATHIMNSSQLFRIARYMELRGYPNRAYKLTLLAMKNLHLAYNQDTHPAINDIHWACALSHSLGKNELASMIPLLVDSVQCATVLSDILRRCTLTAPGLGTSDVKRRTMKLLSYDKNPLRQLMEATIRSYINTTHYKLTHISPRHYGDFIDFLSKARETFLLAQDGHIEFAQLIENMKLVYKGKKKLMYLIKERFGL</sequence>
<keyword evidence="2 4" id="KW-0863">Zinc-finger</keyword>